<proteinExistence type="predicted"/>
<dbReference type="OrthoDB" id="5291933at2"/>
<reference evidence="2 3" key="1">
    <citation type="submission" date="2019-03" db="EMBL/GenBank/DDBJ databases">
        <title>Genomic Encyclopedia of Archaeal and Bacterial Type Strains, Phase II (KMG-II): from individual species to whole genera.</title>
        <authorList>
            <person name="Goeker M."/>
        </authorList>
    </citation>
    <scope>NUCLEOTIDE SEQUENCE [LARGE SCALE GENOMIC DNA]</scope>
    <source>
        <strain evidence="2 3">ATCC 25309</strain>
    </source>
</reference>
<organism evidence="2 3">
    <name type="scientific">Prosthecobacter fusiformis</name>
    <dbReference type="NCBI Taxonomy" id="48464"/>
    <lineage>
        <taxon>Bacteria</taxon>
        <taxon>Pseudomonadati</taxon>
        <taxon>Verrucomicrobiota</taxon>
        <taxon>Verrucomicrobiia</taxon>
        <taxon>Verrucomicrobiales</taxon>
        <taxon>Verrucomicrobiaceae</taxon>
        <taxon>Prosthecobacter</taxon>
    </lineage>
</organism>
<feature type="chain" id="PRO_5020614250" evidence="1">
    <location>
        <begin position="19"/>
        <end position="272"/>
    </location>
</feature>
<name>A0A4R7SR82_9BACT</name>
<evidence type="ECO:0000313" key="3">
    <source>
        <dbReference type="Proteomes" id="UP000295662"/>
    </source>
</evidence>
<evidence type="ECO:0000256" key="1">
    <source>
        <dbReference type="SAM" id="SignalP"/>
    </source>
</evidence>
<sequence length="272" mass="30519">MRCLPLPLALLFVLPLAAETPPSQVKPGVRSIITFSGSIPQNSNEQYKMRLTTPDDPAPYDLSRESFEILVPKNYKDSDPHGLFIWVSPGNQPNLNAEWEKVLADEKLIFIGAINSGNNRETPDRIRLAVDANHHLRQLYKVHPDRVYISGHSGGARVASMIGVAYADMFTGAACFMGVNYFRPTQGKDGMAYDRRYFPHPEMAQIAQQYNRFALITGDQDFNLDNTLSIYEQGFQGDGFKGVKLFQIPNQGHNAPDAKWLEKVIEFLDTGK</sequence>
<dbReference type="InterPro" id="IPR029058">
    <property type="entry name" value="AB_hydrolase_fold"/>
</dbReference>
<dbReference type="Gene3D" id="3.40.50.1820">
    <property type="entry name" value="alpha/beta hydrolase"/>
    <property type="match status" value="1"/>
</dbReference>
<feature type="signal peptide" evidence="1">
    <location>
        <begin position="1"/>
        <end position="18"/>
    </location>
</feature>
<protein>
    <submittedName>
        <fullName evidence="2">Esterase/PHB depolymerase</fullName>
    </submittedName>
</protein>
<gene>
    <name evidence="2" type="ORF">EI77_01070</name>
</gene>
<dbReference type="Proteomes" id="UP000295662">
    <property type="component" value="Unassembled WGS sequence"/>
</dbReference>
<dbReference type="EMBL" id="SOCA01000001">
    <property type="protein sequence ID" value="TDU81760.1"/>
    <property type="molecule type" value="Genomic_DNA"/>
</dbReference>
<dbReference type="SUPFAM" id="SSF53474">
    <property type="entry name" value="alpha/beta-Hydrolases"/>
    <property type="match status" value="2"/>
</dbReference>
<keyword evidence="3" id="KW-1185">Reference proteome</keyword>
<comment type="caution">
    <text evidence="2">The sequence shown here is derived from an EMBL/GenBank/DDBJ whole genome shotgun (WGS) entry which is preliminary data.</text>
</comment>
<dbReference type="AlphaFoldDB" id="A0A4R7SR82"/>
<accession>A0A4R7SR82</accession>
<keyword evidence="1" id="KW-0732">Signal</keyword>
<dbReference type="RefSeq" id="WP_133793682.1">
    <property type="nucleotide sequence ID" value="NZ_SOCA01000001.1"/>
</dbReference>
<evidence type="ECO:0000313" key="2">
    <source>
        <dbReference type="EMBL" id="TDU81760.1"/>
    </source>
</evidence>